<proteinExistence type="predicted"/>
<protein>
    <submittedName>
        <fullName evidence="1">Uncharacterized protein</fullName>
    </submittedName>
</protein>
<sequence length="127" mass="14385">ALSLHECINAGIPHSAPVFPYKTSTGWQLLVRAEFINHCNIWVQNRFPNMPSCAFHIGGTTELLLQGVKSDIISVQGRWTSQAFLNYCHHIESILQSFMYLSVNLNHLQDVDATIKNFSKSHNISQF</sequence>
<dbReference type="HOGENOM" id="CLU_003292_9_1_1"/>
<dbReference type="STRING" id="930991.A0A0D0D7I1"/>
<dbReference type="AlphaFoldDB" id="A0A0D0D7I1"/>
<keyword evidence="2" id="KW-1185">Reference proteome</keyword>
<dbReference type="EMBL" id="KN825237">
    <property type="protein sequence ID" value="KIK92852.1"/>
    <property type="molecule type" value="Genomic_DNA"/>
</dbReference>
<dbReference type="InParanoid" id="A0A0D0D7I1"/>
<reference evidence="2" key="2">
    <citation type="submission" date="2015-01" db="EMBL/GenBank/DDBJ databases">
        <title>Evolutionary Origins and Diversification of the Mycorrhizal Mutualists.</title>
        <authorList>
            <consortium name="DOE Joint Genome Institute"/>
            <consortium name="Mycorrhizal Genomics Consortium"/>
            <person name="Kohler A."/>
            <person name="Kuo A."/>
            <person name="Nagy L.G."/>
            <person name="Floudas D."/>
            <person name="Copeland A."/>
            <person name="Barry K.W."/>
            <person name="Cichocki N."/>
            <person name="Veneault-Fourrey C."/>
            <person name="LaButti K."/>
            <person name="Lindquist E.A."/>
            <person name="Lipzen A."/>
            <person name="Lundell T."/>
            <person name="Morin E."/>
            <person name="Murat C."/>
            <person name="Riley R."/>
            <person name="Ohm R."/>
            <person name="Sun H."/>
            <person name="Tunlid A."/>
            <person name="Henrissat B."/>
            <person name="Grigoriev I.V."/>
            <person name="Hibbett D.S."/>
            <person name="Martin F."/>
        </authorList>
    </citation>
    <scope>NUCLEOTIDE SEQUENCE [LARGE SCALE GENOMIC DNA]</scope>
    <source>
        <strain evidence="2">Ve08.2h10</strain>
    </source>
</reference>
<gene>
    <name evidence="1" type="ORF">PAXRUDRAFT_146423</name>
</gene>
<dbReference type="OrthoDB" id="3266428at2759"/>
<evidence type="ECO:0000313" key="2">
    <source>
        <dbReference type="Proteomes" id="UP000054538"/>
    </source>
</evidence>
<dbReference type="Proteomes" id="UP000054538">
    <property type="component" value="Unassembled WGS sequence"/>
</dbReference>
<feature type="non-terminal residue" evidence="1">
    <location>
        <position position="1"/>
    </location>
</feature>
<organism evidence="1 2">
    <name type="scientific">Paxillus rubicundulus Ve08.2h10</name>
    <dbReference type="NCBI Taxonomy" id="930991"/>
    <lineage>
        <taxon>Eukaryota</taxon>
        <taxon>Fungi</taxon>
        <taxon>Dikarya</taxon>
        <taxon>Basidiomycota</taxon>
        <taxon>Agaricomycotina</taxon>
        <taxon>Agaricomycetes</taxon>
        <taxon>Agaricomycetidae</taxon>
        <taxon>Boletales</taxon>
        <taxon>Paxilineae</taxon>
        <taxon>Paxillaceae</taxon>
        <taxon>Paxillus</taxon>
    </lineage>
</organism>
<name>A0A0D0D7I1_9AGAM</name>
<accession>A0A0D0D7I1</accession>
<reference evidence="1 2" key="1">
    <citation type="submission" date="2014-04" db="EMBL/GenBank/DDBJ databases">
        <authorList>
            <consortium name="DOE Joint Genome Institute"/>
            <person name="Kuo A."/>
            <person name="Kohler A."/>
            <person name="Jargeat P."/>
            <person name="Nagy L.G."/>
            <person name="Floudas D."/>
            <person name="Copeland A."/>
            <person name="Barry K.W."/>
            <person name="Cichocki N."/>
            <person name="Veneault-Fourrey C."/>
            <person name="LaButti K."/>
            <person name="Lindquist E.A."/>
            <person name="Lipzen A."/>
            <person name="Lundell T."/>
            <person name="Morin E."/>
            <person name="Murat C."/>
            <person name="Sun H."/>
            <person name="Tunlid A."/>
            <person name="Henrissat B."/>
            <person name="Grigoriev I.V."/>
            <person name="Hibbett D.S."/>
            <person name="Martin F."/>
            <person name="Nordberg H.P."/>
            <person name="Cantor M.N."/>
            <person name="Hua S.X."/>
        </authorList>
    </citation>
    <scope>NUCLEOTIDE SEQUENCE [LARGE SCALE GENOMIC DNA]</scope>
    <source>
        <strain evidence="1 2">Ve08.2h10</strain>
    </source>
</reference>
<evidence type="ECO:0000313" key="1">
    <source>
        <dbReference type="EMBL" id="KIK92852.1"/>
    </source>
</evidence>